<dbReference type="Gene3D" id="3.55.50.30">
    <property type="match status" value="1"/>
</dbReference>
<dbReference type="PANTHER" id="PTHR40980:SF3">
    <property type="entry name" value="TONB-DEPENDENT RECEPTOR-LIKE BETA-BARREL DOMAIN-CONTAINING PROTEIN"/>
    <property type="match status" value="1"/>
</dbReference>
<gene>
    <name evidence="12" type="primary">iroN_2</name>
    <name evidence="12" type="ORF">tinsulaeT_24000</name>
</gene>
<keyword evidence="4 8" id="KW-0812">Transmembrane</keyword>
<dbReference type="InterPro" id="IPR036942">
    <property type="entry name" value="Beta-barrel_TonB_sf"/>
</dbReference>
<dbReference type="NCBIfam" id="TIGR01782">
    <property type="entry name" value="TonB-Xanth-Caul"/>
    <property type="match status" value="1"/>
</dbReference>
<dbReference type="CDD" id="cd01347">
    <property type="entry name" value="ligand_gated_channel"/>
    <property type="match status" value="1"/>
</dbReference>
<dbReference type="Gene3D" id="2.40.170.20">
    <property type="entry name" value="TonB-dependent receptor, beta-barrel domain"/>
    <property type="match status" value="1"/>
</dbReference>
<dbReference type="InterPro" id="IPR000531">
    <property type="entry name" value="Beta-barrel_TonB"/>
</dbReference>
<feature type="domain" description="TonB-dependent receptor-like beta-barrel" evidence="10">
    <location>
        <begin position="570"/>
        <end position="1064"/>
    </location>
</feature>
<keyword evidence="3 8" id="KW-1134">Transmembrane beta strand</keyword>
<keyword evidence="13" id="KW-1185">Reference proteome</keyword>
<dbReference type="EMBL" id="BSST01000001">
    <property type="protein sequence ID" value="GLX79060.1"/>
    <property type="molecule type" value="Genomic_DNA"/>
</dbReference>
<evidence type="ECO:0000256" key="4">
    <source>
        <dbReference type="ARBA" id="ARBA00022692"/>
    </source>
</evidence>
<dbReference type="Gene3D" id="2.170.130.10">
    <property type="entry name" value="TonB-dependent receptor, plug domain"/>
    <property type="match status" value="1"/>
</dbReference>
<dbReference type="Proteomes" id="UP001157186">
    <property type="component" value="Unassembled WGS sequence"/>
</dbReference>
<feature type="domain" description="TonB-dependent receptor plug" evidence="11">
    <location>
        <begin position="202"/>
        <end position="304"/>
    </location>
</feature>
<dbReference type="InterPro" id="IPR037066">
    <property type="entry name" value="Plug_dom_sf"/>
</dbReference>
<evidence type="ECO:0000313" key="13">
    <source>
        <dbReference type="Proteomes" id="UP001157186"/>
    </source>
</evidence>
<organism evidence="12 13">
    <name type="scientific">Thalassotalea insulae</name>
    <dbReference type="NCBI Taxonomy" id="2056778"/>
    <lineage>
        <taxon>Bacteria</taxon>
        <taxon>Pseudomonadati</taxon>
        <taxon>Pseudomonadota</taxon>
        <taxon>Gammaproteobacteria</taxon>
        <taxon>Alteromonadales</taxon>
        <taxon>Colwelliaceae</taxon>
        <taxon>Thalassotalea</taxon>
    </lineage>
</organism>
<comment type="subcellular location">
    <subcellularLocation>
        <location evidence="1 8">Cell outer membrane</location>
        <topology evidence="1 8">Multi-pass membrane protein</topology>
    </subcellularLocation>
</comment>
<reference evidence="12 13" key="1">
    <citation type="submission" date="2023-03" db="EMBL/GenBank/DDBJ databases">
        <title>Draft genome sequence of Thalassotalea insulae KCTC 62186T.</title>
        <authorList>
            <person name="Sawabe T."/>
        </authorList>
    </citation>
    <scope>NUCLEOTIDE SEQUENCE [LARGE SCALE GENOMIC DNA]</scope>
    <source>
        <strain evidence="12 13">KCTC 62186</strain>
    </source>
</reference>
<keyword evidence="7 8" id="KW-0998">Cell outer membrane</keyword>
<dbReference type="InterPro" id="IPR010104">
    <property type="entry name" value="TonB_rcpt_bac"/>
</dbReference>
<keyword evidence="12" id="KW-0675">Receptor</keyword>
<evidence type="ECO:0000256" key="5">
    <source>
        <dbReference type="ARBA" id="ARBA00023077"/>
    </source>
</evidence>
<accession>A0ABQ6GX21</accession>
<comment type="caution">
    <text evidence="12">The sequence shown here is derived from an EMBL/GenBank/DDBJ whole genome shotgun (WGS) entry which is preliminary data.</text>
</comment>
<evidence type="ECO:0000259" key="10">
    <source>
        <dbReference type="Pfam" id="PF00593"/>
    </source>
</evidence>
<evidence type="ECO:0000256" key="7">
    <source>
        <dbReference type="ARBA" id="ARBA00023237"/>
    </source>
</evidence>
<protein>
    <submittedName>
        <fullName evidence="12">TonB-dependent receptor</fullName>
    </submittedName>
</protein>
<evidence type="ECO:0000256" key="9">
    <source>
        <dbReference type="RuleBase" id="RU003357"/>
    </source>
</evidence>
<dbReference type="Pfam" id="PF07715">
    <property type="entry name" value="Plug"/>
    <property type="match status" value="1"/>
</dbReference>
<keyword evidence="5 9" id="KW-0798">TonB box</keyword>
<keyword evidence="2 8" id="KW-0813">Transport</keyword>
<name>A0ABQ6GX21_9GAMM</name>
<evidence type="ECO:0000256" key="2">
    <source>
        <dbReference type="ARBA" id="ARBA00022448"/>
    </source>
</evidence>
<proteinExistence type="inferred from homology"/>
<evidence type="ECO:0000313" key="12">
    <source>
        <dbReference type="EMBL" id="GLX79060.1"/>
    </source>
</evidence>
<keyword evidence="6 8" id="KW-0472">Membrane</keyword>
<evidence type="ECO:0000259" key="11">
    <source>
        <dbReference type="Pfam" id="PF07715"/>
    </source>
</evidence>
<dbReference type="PANTHER" id="PTHR40980">
    <property type="entry name" value="PLUG DOMAIN-CONTAINING PROTEIN"/>
    <property type="match status" value="1"/>
</dbReference>
<evidence type="ECO:0000256" key="8">
    <source>
        <dbReference type="PROSITE-ProRule" id="PRU01360"/>
    </source>
</evidence>
<dbReference type="SUPFAM" id="SSF56935">
    <property type="entry name" value="Porins"/>
    <property type="match status" value="1"/>
</dbReference>
<dbReference type="InterPro" id="IPR012910">
    <property type="entry name" value="Plug_dom"/>
</dbReference>
<dbReference type="Pfam" id="PF00593">
    <property type="entry name" value="TonB_dep_Rec_b-barrel"/>
    <property type="match status" value="1"/>
</dbReference>
<dbReference type="PROSITE" id="PS52016">
    <property type="entry name" value="TONB_DEPENDENT_REC_3"/>
    <property type="match status" value="1"/>
</dbReference>
<evidence type="ECO:0000256" key="1">
    <source>
        <dbReference type="ARBA" id="ARBA00004571"/>
    </source>
</evidence>
<comment type="similarity">
    <text evidence="8 9">Belongs to the TonB-dependent receptor family.</text>
</comment>
<sequence length="1097" mass="119795">MSGQPKIMNNILNKFIWRKITRQSSLLNVWGKSLYTEYQKIRLRLIVLFLMFSLSTTVVTAGEKHEKVIFNIPRQRADLSLISFAEQADITLLFPMKNIADKQTNAVIGEYSIMNALNLLLKDSGLKTDISESGQLSILIDPSFERKNDMANYKKNKVSSAVLAVLSAVAAVPASADTAAKEIEVIEVRGIKGALGRAMDAKREAGGVVDSISAEDIGKFPDTNLAESLQRITGVSIDRSGGEGQLITVRGFGPQFNTVLVNGRQMASENQSRAFSFDTIASELVKSLDVHKTSTATMQSGGIGSTVNVNTAKPFAINGFKVAGSIKGIYDGNSEETSPQVSALISNTFNDDTFGVLFAISHQERETRLNQAQMDGWLENVGVPNPMTESGQAYSGNIFSPRNYDHKVTTEDRTRTNANLVLQYAPSDNLIVTADALYSDFDVETDTTSYGHWFTAPNLEGFGDAAGPTVDENGTVIDLYQEVGLATDMHAKKFDRLTESSALGLNFDWDVNDNLNMKFDISHSNAERAANNGRGDQLSLIGYANRVRFQVDDNILPYASEFASANPNIYSGQQEQDNTAYDPNVTPDGVSDHLDPANSRAHVMLRRGWAVEDTVDQFRWDSTWLDDGDSGLVAVKFGAMYSAETKTLERWDNEGEGIHCAFCGYPDAPNMDAFEQYVFNAGSDFLSDVSGSGRMPTSWLAHDGEANFAFLEQYAAANGNPISFDAVKRNKSYEVTETTFSLYAEFDFETELAGMPLSATAGMRYESTDVDVDGTDEPVSELVILDKTEMLASYGAAQSITKSSDYEAILPNISVKLEISDELIARLAASQTITRPTLDSMSPVTVIGTTRQGGNLTSSSGNPELEPFTSDNLDLSLEWYYADASYLSAGYFRKNVANFIINSTEQITFETANGGLLTDPSTGNDVDNPDAADGVATFTNTLPNNSESAIVDGWEIALQHTFDSGFGLMANATIVDSDADLDPADISQVFALTGLSDSYNLVGFYENGPLQARIAYNWRDSFVQSLTQQNGDGVTIVEDYAQVDASASYDVTENITLFLEGINLTEEYVHKRGRFKNQLLLVEDSGRRFAFGVRGTF</sequence>
<evidence type="ECO:0000256" key="6">
    <source>
        <dbReference type="ARBA" id="ARBA00023136"/>
    </source>
</evidence>
<dbReference type="InterPro" id="IPR039426">
    <property type="entry name" value="TonB-dep_rcpt-like"/>
</dbReference>
<evidence type="ECO:0000256" key="3">
    <source>
        <dbReference type="ARBA" id="ARBA00022452"/>
    </source>
</evidence>